<evidence type="ECO:0000256" key="2">
    <source>
        <dbReference type="ARBA" id="ARBA00023015"/>
    </source>
</evidence>
<evidence type="ECO:0000313" key="9">
    <source>
        <dbReference type="Proteomes" id="UP000008144"/>
    </source>
</evidence>
<protein>
    <recommendedName>
        <fullName evidence="10">Mesoderm induction early response protein 1</fullName>
    </recommendedName>
</protein>
<keyword evidence="9" id="KW-1185">Reference proteome</keyword>
<dbReference type="InterPro" id="IPR045787">
    <property type="entry name" value="MIER1/3_C"/>
</dbReference>
<dbReference type="STRING" id="7719.ENSCINP00000000644"/>
<dbReference type="Gene3D" id="1.10.10.60">
    <property type="entry name" value="Homeodomain-like"/>
    <property type="match status" value="1"/>
</dbReference>
<proteinExistence type="predicted"/>
<feature type="region of interest" description="Disordered" evidence="5">
    <location>
        <begin position="122"/>
        <end position="182"/>
    </location>
</feature>
<reference evidence="8" key="3">
    <citation type="submission" date="2025-09" db="UniProtKB">
        <authorList>
            <consortium name="Ensembl"/>
        </authorList>
    </citation>
    <scope>IDENTIFICATION</scope>
</reference>
<evidence type="ECO:0008006" key="10">
    <source>
        <dbReference type="Google" id="ProtNLM"/>
    </source>
</evidence>
<dbReference type="GeneTree" id="ENSGT01030000234573"/>
<dbReference type="FunFam" id="1.10.10.60:FF:000843">
    <property type="match status" value="1"/>
</dbReference>
<reference evidence="8" key="2">
    <citation type="submission" date="2025-08" db="UniProtKB">
        <authorList>
            <consortium name="Ensembl"/>
        </authorList>
    </citation>
    <scope>IDENTIFICATION</scope>
</reference>
<dbReference type="PANTHER" id="PTHR10865">
    <property type="entry name" value="METASTASIS-ASSOCIATED PROTEIN AND MESODERM INDUCTION EARLY RESPONSE PROTEIN"/>
    <property type="match status" value="1"/>
</dbReference>
<evidence type="ECO:0000313" key="8">
    <source>
        <dbReference type="Ensembl" id="ENSCINP00000000644.3"/>
    </source>
</evidence>
<dbReference type="SMART" id="SM00717">
    <property type="entry name" value="SANT"/>
    <property type="match status" value="1"/>
</dbReference>
<dbReference type="OMA" id="PRRCKYL"/>
<reference evidence="9" key="1">
    <citation type="journal article" date="2002" name="Science">
        <title>The draft genome of Ciona intestinalis: insights into chordate and vertebrate origins.</title>
        <authorList>
            <person name="Dehal P."/>
            <person name="Satou Y."/>
            <person name="Campbell R.K."/>
            <person name="Chapman J."/>
            <person name="Degnan B."/>
            <person name="De Tomaso A."/>
            <person name="Davidson B."/>
            <person name="Di Gregorio A."/>
            <person name="Gelpke M."/>
            <person name="Goodstein D.M."/>
            <person name="Harafuji N."/>
            <person name="Hastings K.E."/>
            <person name="Ho I."/>
            <person name="Hotta K."/>
            <person name="Huang W."/>
            <person name="Kawashima T."/>
            <person name="Lemaire P."/>
            <person name="Martinez D."/>
            <person name="Meinertzhagen I.A."/>
            <person name="Necula S."/>
            <person name="Nonaka M."/>
            <person name="Putnam N."/>
            <person name="Rash S."/>
            <person name="Saiga H."/>
            <person name="Satake M."/>
            <person name="Terry A."/>
            <person name="Yamada L."/>
            <person name="Wang H.G."/>
            <person name="Awazu S."/>
            <person name="Azumi K."/>
            <person name="Boore J."/>
            <person name="Branno M."/>
            <person name="Chin-Bow S."/>
            <person name="DeSantis R."/>
            <person name="Doyle S."/>
            <person name="Francino P."/>
            <person name="Keys D.N."/>
            <person name="Haga S."/>
            <person name="Hayashi H."/>
            <person name="Hino K."/>
            <person name="Imai K.S."/>
            <person name="Inaba K."/>
            <person name="Kano S."/>
            <person name="Kobayashi K."/>
            <person name="Kobayashi M."/>
            <person name="Lee B.I."/>
            <person name="Makabe K.W."/>
            <person name="Manohar C."/>
            <person name="Matassi G."/>
            <person name="Medina M."/>
            <person name="Mochizuki Y."/>
            <person name="Mount S."/>
            <person name="Morishita T."/>
            <person name="Miura S."/>
            <person name="Nakayama A."/>
            <person name="Nishizaka S."/>
            <person name="Nomoto H."/>
            <person name="Ohta F."/>
            <person name="Oishi K."/>
            <person name="Rigoutsos I."/>
            <person name="Sano M."/>
            <person name="Sasaki A."/>
            <person name="Sasakura Y."/>
            <person name="Shoguchi E."/>
            <person name="Shin-i T."/>
            <person name="Spagnuolo A."/>
            <person name="Stainier D."/>
            <person name="Suzuki M.M."/>
            <person name="Tassy O."/>
            <person name="Takatori N."/>
            <person name="Tokuoka M."/>
            <person name="Yagi K."/>
            <person name="Yoshizaki F."/>
            <person name="Wada S."/>
            <person name="Zhang C."/>
            <person name="Hyatt P.D."/>
            <person name="Larimer F."/>
            <person name="Detter C."/>
            <person name="Doggett N."/>
            <person name="Glavina T."/>
            <person name="Hawkins T."/>
            <person name="Richardson P."/>
            <person name="Lucas S."/>
            <person name="Kohara Y."/>
            <person name="Levine M."/>
            <person name="Satoh N."/>
            <person name="Rokhsar D.S."/>
        </authorList>
    </citation>
    <scope>NUCLEOTIDE SEQUENCE [LARGE SCALE GENOMIC DNA]</scope>
</reference>
<dbReference type="InterPro" id="IPR040138">
    <property type="entry name" value="MIER/MTA"/>
</dbReference>
<dbReference type="Ensembl" id="ENSCINT00000000644.3">
    <property type="protein sequence ID" value="ENSCINP00000000644.3"/>
    <property type="gene ID" value="ENSCING00000000352.3"/>
</dbReference>
<dbReference type="PROSITE" id="PS51156">
    <property type="entry name" value="ELM2"/>
    <property type="match status" value="1"/>
</dbReference>
<dbReference type="GO" id="GO:0003714">
    <property type="term" value="F:transcription corepressor activity"/>
    <property type="evidence" value="ECO:0000318"/>
    <property type="project" value="GO_Central"/>
</dbReference>
<sequence>FMFPSPTDHHPSPASTTEDQEFELTADAMVHDFDDEATMEEEEEDGDGDDEELDDLAKERDIPLEDLIAMYYGKQENKDVSETEKVKNVLTCDLDQSWRINLGLLHYLTKHEAHIYITYQVEDGSSSDSREQLPKTNENKDSEELKRKLRSNATLLSPTHAESPDEDGDYVPPAPEDWRKDPRVGDEFQVNMIPRCDNQGPDYNIDSDLLVWDPIKINPTKVESYLKEISDISTTGGLPNGCHLRDNEDALFLLSQCNNDTDEAIRQFRWKPRPLSSELQTWSEEECRLFEHGLSLYGKDFHNIHHNKVRTKSIGEIVKFYYIWKKSEHYDKFNAKTRLGKKKDTLHPGVTDYMERLLDETEHSIS</sequence>
<dbReference type="SMART" id="SM01189">
    <property type="entry name" value="ELM2"/>
    <property type="match status" value="1"/>
</dbReference>
<keyword evidence="4" id="KW-0539">Nucleus</keyword>
<feature type="compositionally biased region" description="Acidic residues" evidence="5">
    <location>
        <begin position="33"/>
        <end position="54"/>
    </location>
</feature>
<dbReference type="SUPFAM" id="SSF46689">
    <property type="entry name" value="Homeodomain-like"/>
    <property type="match status" value="1"/>
</dbReference>
<keyword evidence="2" id="KW-0805">Transcription regulation</keyword>
<dbReference type="CDD" id="cd11661">
    <property type="entry name" value="SANT_MTA3_like"/>
    <property type="match status" value="1"/>
</dbReference>
<evidence type="ECO:0000259" key="6">
    <source>
        <dbReference type="PROSITE" id="PS51156"/>
    </source>
</evidence>
<feature type="domain" description="ELM2" evidence="6">
    <location>
        <begin position="180"/>
        <end position="272"/>
    </location>
</feature>
<evidence type="ECO:0000256" key="3">
    <source>
        <dbReference type="ARBA" id="ARBA00023163"/>
    </source>
</evidence>
<dbReference type="AlphaFoldDB" id="F6WDK3"/>
<dbReference type="Pfam" id="PF01448">
    <property type="entry name" value="ELM2"/>
    <property type="match status" value="1"/>
</dbReference>
<dbReference type="FunCoup" id="F6WDK3">
    <property type="interactions" value="55"/>
</dbReference>
<dbReference type="PROSITE" id="PS51293">
    <property type="entry name" value="SANT"/>
    <property type="match status" value="1"/>
</dbReference>
<dbReference type="GO" id="GO:0042826">
    <property type="term" value="F:histone deacetylase binding"/>
    <property type="evidence" value="ECO:0000318"/>
    <property type="project" value="GO_Central"/>
</dbReference>
<dbReference type="InterPro" id="IPR001005">
    <property type="entry name" value="SANT/Myb"/>
</dbReference>
<dbReference type="InterPro" id="IPR009057">
    <property type="entry name" value="Homeodomain-like_sf"/>
</dbReference>
<dbReference type="Pfam" id="PF19426">
    <property type="entry name" value="MIER1_3_C"/>
    <property type="match status" value="1"/>
</dbReference>
<keyword evidence="3" id="KW-0804">Transcription</keyword>
<evidence type="ECO:0000256" key="5">
    <source>
        <dbReference type="SAM" id="MobiDB-lite"/>
    </source>
</evidence>
<dbReference type="InParanoid" id="F6WDK3"/>
<dbReference type="PANTHER" id="PTHR10865:SF28">
    <property type="entry name" value="ELM2 DOMAIN-CONTAINING PROTEIN"/>
    <property type="match status" value="1"/>
</dbReference>
<feature type="compositionally biased region" description="Basic and acidic residues" evidence="5">
    <location>
        <begin position="128"/>
        <end position="146"/>
    </location>
</feature>
<dbReference type="Proteomes" id="UP000008144">
    <property type="component" value="Unassembled WGS sequence"/>
</dbReference>
<feature type="domain" description="SANT" evidence="7">
    <location>
        <begin position="277"/>
        <end position="329"/>
    </location>
</feature>
<dbReference type="GO" id="GO:0005654">
    <property type="term" value="C:nucleoplasm"/>
    <property type="evidence" value="ECO:0000318"/>
    <property type="project" value="GO_Central"/>
</dbReference>
<organism evidence="8 9">
    <name type="scientific">Ciona intestinalis</name>
    <name type="common">Transparent sea squirt</name>
    <name type="synonym">Ascidia intestinalis</name>
    <dbReference type="NCBI Taxonomy" id="7719"/>
    <lineage>
        <taxon>Eukaryota</taxon>
        <taxon>Metazoa</taxon>
        <taxon>Chordata</taxon>
        <taxon>Tunicata</taxon>
        <taxon>Ascidiacea</taxon>
        <taxon>Phlebobranchia</taxon>
        <taxon>Cionidae</taxon>
        <taxon>Ciona</taxon>
    </lineage>
</organism>
<evidence type="ECO:0000259" key="7">
    <source>
        <dbReference type="PROSITE" id="PS51293"/>
    </source>
</evidence>
<evidence type="ECO:0000256" key="4">
    <source>
        <dbReference type="ARBA" id="ARBA00023242"/>
    </source>
</evidence>
<dbReference type="InterPro" id="IPR000949">
    <property type="entry name" value="ELM2_dom"/>
</dbReference>
<dbReference type="InterPro" id="IPR017884">
    <property type="entry name" value="SANT_dom"/>
</dbReference>
<keyword evidence="1" id="KW-0678">Repressor</keyword>
<accession>F6WDK3</accession>
<name>F6WDK3_CIOIN</name>
<dbReference type="GO" id="GO:0000122">
    <property type="term" value="P:negative regulation of transcription by RNA polymerase II"/>
    <property type="evidence" value="ECO:0000318"/>
    <property type="project" value="GO_Central"/>
</dbReference>
<dbReference type="HOGENOM" id="CLU_027202_1_0_1"/>
<feature type="region of interest" description="Disordered" evidence="5">
    <location>
        <begin position="1"/>
        <end position="54"/>
    </location>
</feature>
<evidence type="ECO:0000256" key="1">
    <source>
        <dbReference type="ARBA" id="ARBA00022491"/>
    </source>
</evidence>